<organism evidence="9 10">
    <name type="scientific">Melanomma pulvis-pyrius CBS 109.77</name>
    <dbReference type="NCBI Taxonomy" id="1314802"/>
    <lineage>
        <taxon>Eukaryota</taxon>
        <taxon>Fungi</taxon>
        <taxon>Dikarya</taxon>
        <taxon>Ascomycota</taxon>
        <taxon>Pezizomycotina</taxon>
        <taxon>Dothideomycetes</taxon>
        <taxon>Pleosporomycetidae</taxon>
        <taxon>Pleosporales</taxon>
        <taxon>Melanommataceae</taxon>
        <taxon>Melanomma</taxon>
    </lineage>
</organism>
<dbReference type="SUPFAM" id="SSF57701">
    <property type="entry name" value="Zn2/Cys6 DNA-binding domain"/>
    <property type="match status" value="1"/>
</dbReference>
<evidence type="ECO:0000256" key="3">
    <source>
        <dbReference type="ARBA" id="ARBA00023015"/>
    </source>
</evidence>
<sequence length="576" mass="64817">MSSESPTATPRPRQQAGLACDECRRRKLRCDRGQPQCGVCRDSGATCVTTTTRQPRGPRRGHLRALQSRIIALERRISDQPSEDTCDDEFMSFPDDNDTFASTNHQSFGEFLAQDAHNSSGNSATASGSSNGSAVELVTPPSPSSMSLSLPPSFAGRSPVDCISDMIRSDLDHLYFDRVHTFCPILSKRHYFSRAKRPRPKSGSEVDAFSCLQHAMWTLAVSTSSQFQYIQDDLYAYTRLMIDSLELESLQADSIQIEQVQAWALLAIYEFMRVGYRRGWMSAGKCFRFAVLMKLHNVDGRDGIAATTLQSLSWAEIEERRRTFWMAYTIDRIISLLDQLPLTFDQHVILTRLPAPENEFQSDVPVVMEFLSDLQHDSEPKTPSTFTESIRLVTICGQSLSHQQQGTVEHTHGWISLDFWDRQQKLDATLTQSIEGMALHDPCALVFLDPLPHFTALAAQAAVLMLFKASQSAPWGLEGLENYQDVASEYERRALAAAQQMVTLSKALIELSYFKIHPFTPVLLYFCGDFLSSNNHLDPTFEMQLALQQVLRGLVHVNKIAQDCLNRLQMVVWPES</sequence>
<dbReference type="InterPro" id="IPR050815">
    <property type="entry name" value="TF_fung"/>
</dbReference>
<dbReference type="InterPro" id="IPR007219">
    <property type="entry name" value="XnlR_reg_dom"/>
</dbReference>
<accession>A0A6A6XVU2</accession>
<evidence type="ECO:0000256" key="6">
    <source>
        <dbReference type="ARBA" id="ARBA00023242"/>
    </source>
</evidence>
<dbReference type="GO" id="GO:0006351">
    <property type="term" value="P:DNA-templated transcription"/>
    <property type="evidence" value="ECO:0007669"/>
    <property type="project" value="InterPro"/>
</dbReference>
<dbReference type="InterPro" id="IPR001138">
    <property type="entry name" value="Zn2Cys6_DnaBD"/>
</dbReference>
<proteinExistence type="predicted"/>
<evidence type="ECO:0000256" key="5">
    <source>
        <dbReference type="ARBA" id="ARBA00023163"/>
    </source>
</evidence>
<dbReference type="SMART" id="SM00066">
    <property type="entry name" value="GAL4"/>
    <property type="match status" value="1"/>
</dbReference>
<dbReference type="EMBL" id="MU001746">
    <property type="protein sequence ID" value="KAF2800560.1"/>
    <property type="molecule type" value="Genomic_DNA"/>
</dbReference>
<keyword evidence="3" id="KW-0805">Transcription regulation</keyword>
<feature type="compositionally biased region" description="Low complexity" evidence="7">
    <location>
        <begin position="118"/>
        <end position="134"/>
    </location>
</feature>
<protein>
    <recommendedName>
        <fullName evidence="8">Zn(2)-C6 fungal-type domain-containing protein</fullName>
    </recommendedName>
</protein>
<dbReference type="Proteomes" id="UP000799757">
    <property type="component" value="Unassembled WGS sequence"/>
</dbReference>
<dbReference type="GO" id="GO:0000981">
    <property type="term" value="F:DNA-binding transcription factor activity, RNA polymerase II-specific"/>
    <property type="evidence" value="ECO:0007669"/>
    <property type="project" value="InterPro"/>
</dbReference>
<dbReference type="Gene3D" id="4.10.240.10">
    <property type="entry name" value="Zn(2)-C6 fungal-type DNA-binding domain"/>
    <property type="match status" value="1"/>
</dbReference>
<keyword evidence="6" id="KW-0539">Nucleus</keyword>
<feature type="region of interest" description="Disordered" evidence="7">
    <location>
        <begin position="116"/>
        <end position="150"/>
    </location>
</feature>
<dbReference type="PROSITE" id="PS50048">
    <property type="entry name" value="ZN2_CY6_FUNGAL_2"/>
    <property type="match status" value="1"/>
</dbReference>
<dbReference type="SMART" id="SM00906">
    <property type="entry name" value="Fungal_trans"/>
    <property type="match status" value="1"/>
</dbReference>
<dbReference type="PROSITE" id="PS00463">
    <property type="entry name" value="ZN2_CY6_FUNGAL_1"/>
    <property type="match status" value="1"/>
</dbReference>
<gene>
    <name evidence="9" type="ORF">K505DRAFT_263734</name>
</gene>
<dbReference type="GO" id="GO:0008270">
    <property type="term" value="F:zinc ion binding"/>
    <property type="evidence" value="ECO:0007669"/>
    <property type="project" value="InterPro"/>
</dbReference>
<dbReference type="InterPro" id="IPR036864">
    <property type="entry name" value="Zn2-C6_fun-type_DNA-bd_sf"/>
</dbReference>
<dbReference type="PANTHER" id="PTHR47338">
    <property type="entry name" value="ZN(II)2CYS6 TRANSCRIPTION FACTOR (EUROFUNG)-RELATED"/>
    <property type="match status" value="1"/>
</dbReference>
<evidence type="ECO:0000256" key="4">
    <source>
        <dbReference type="ARBA" id="ARBA00023125"/>
    </source>
</evidence>
<keyword evidence="5" id="KW-0804">Transcription</keyword>
<dbReference type="GO" id="GO:0005634">
    <property type="term" value="C:nucleus"/>
    <property type="evidence" value="ECO:0007669"/>
    <property type="project" value="UniProtKB-SubCell"/>
</dbReference>
<dbReference type="AlphaFoldDB" id="A0A6A6XVU2"/>
<dbReference type="Pfam" id="PF04082">
    <property type="entry name" value="Fungal_trans"/>
    <property type="match status" value="1"/>
</dbReference>
<name>A0A6A6XVU2_9PLEO</name>
<comment type="subcellular location">
    <subcellularLocation>
        <location evidence="1">Nucleus</location>
    </subcellularLocation>
</comment>
<dbReference type="CDD" id="cd00067">
    <property type="entry name" value="GAL4"/>
    <property type="match status" value="1"/>
</dbReference>
<feature type="domain" description="Zn(2)-C6 fungal-type" evidence="8">
    <location>
        <begin position="19"/>
        <end position="49"/>
    </location>
</feature>
<evidence type="ECO:0000256" key="2">
    <source>
        <dbReference type="ARBA" id="ARBA00022723"/>
    </source>
</evidence>
<keyword evidence="4" id="KW-0238">DNA-binding</keyword>
<dbReference type="PANTHER" id="PTHR47338:SF3">
    <property type="entry name" value="C6 FINGER DOMAIN TRANSCRIPTION FACTOR DBAA-RELATED"/>
    <property type="match status" value="1"/>
</dbReference>
<reference evidence="9" key="1">
    <citation type="journal article" date="2020" name="Stud. Mycol.">
        <title>101 Dothideomycetes genomes: a test case for predicting lifestyles and emergence of pathogens.</title>
        <authorList>
            <person name="Haridas S."/>
            <person name="Albert R."/>
            <person name="Binder M."/>
            <person name="Bloem J."/>
            <person name="Labutti K."/>
            <person name="Salamov A."/>
            <person name="Andreopoulos B."/>
            <person name="Baker S."/>
            <person name="Barry K."/>
            <person name="Bills G."/>
            <person name="Bluhm B."/>
            <person name="Cannon C."/>
            <person name="Castanera R."/>
            <person name="Culley D."/>
            <person name="Daum C."/>
            <person name="Ezra D."/>
            <person name="Gonzalez J."/>
            <person name="Henrissat B."/>
            <person name="Kuo A."/>
            <person name="Liang C."/>
            <person name="Lipzen A."/>
            <person name="Lutzoni F."/>
            <person name="Magnuson J."/>
            <person name="Mondo S."/>
            <person name="Nolan M."/>
            <person name="Ohm R."/>
            <person name="Pangilinan J."/>
            <person name="Park H.-J."/>
            <person name="Ramirez L."/>
            <person name="Alfaro M."/>
            <person name="Sun H."/>
            <person name="Tritt A."/>
            <person name="Yoshinaga Y."/>
            <person name="Zwiers L.-H."/>
            <person name="Turgeon B."/>
            <person name="Goodwin S."/>
            <person name="Spatafora J."/>
            <person name="Crous P."/>
            <person name="Grigoriev I."/>
        </authorList>
    </citation>
    <scope>NUCLEOTIDE SEQUENCE</scope>
    <source>
        <strain evidence="9">CBS 109.77</strain>
    </source>
</reference>
<dbReference type="GO" id="GO:0003677">
    <property type="term" value="F:DNA binding"/>
    <property type="evidence" value="ECO:0007669"/>
    <property type="project" value="UniProtKB-KW"/>
</dbReference>
<evidence type="ECO:0000313" key="10">
    <source>
        <dbReference type="Proteomes" id="UP000799757"/>
    </source>
</evidence>
<evidence type="ECO:0000313" key="9">
    <source>
        <dbReference type="EMBL" id="KAF2800560.1"/>
    </source>
</evidence>
<evidence type="ECO:0000256" key="7">
    <source>
        <dbReference type="SAM" id="MobiDB-lite"/>
    </source>
</evidence>
<evidence type="ECO:0000256" key="1">
    <source>
        <dbReference type="ARBA" id="ARBA00004123"/>
    </source>
</evidence>
<dbReference type="OrthoDB" id="3037908at2759"/>
<dbReference type="Pfam" id="PF00172">
    <property type="entry name" value="Zn_clus"/>
    <property type="match status" value="1"/>
</dbReference>
<keyword evidence="10" id="KW-1185">Reference proteome</keyword>
<dbReference type="CDD" id="cd12148">
    <property type="entry name" value="fungal_TF_MHR"/>
    <property type="match status" value="1"/>
</dbReference>
<evidence type="ECO:0000259" key="8">
    <source>
        <dbReference type="PROSITE" id="PS50048"/>
    </source>
</evidence>
<keyword evidence="2" id="KW-0479">Metal-binding</keyword>